<gene>
    <name evidence="2" type="ORF">GCM10008066_24360</name>
</gene>
<dbReference type="Pfam" id="PF12705">
    <property type="entry name" value="PDDEXK_1"/>
    <property type="match status" value="1"/>
</dbReference>
<dbReference type="SUPFAM" id="SSF52540">
    <property type="entry name" value="P-loop containing nucleoside triphosphate hydrolases"/>
    <property type="match status" value="1"/>
</dbReference>
<dbReference type="RefSeq" id="WP_188381847.1">
    <property type="nucleotide sequence ID" value="NZ_BMDI01000002.1"/>
</dbReference>
<reference evidence="3" key="1">
    <citation type="journal article" date="2019" name="Int. J. Syst. Evol. Microbiol.">
        <title>The Global Catalogue of Microorganisms (GCM) 10K type strain sequencing project: providing services to taxonomists for standard genome sequencing and annotation.</title>
        <authorList>
            <consortium name="The Broad Institute Genomics Platform"/>
            <consortium name="The Broad Institute Genome Sequencing Center for Infectious Disease"/>
            <person name="Wu L."/>
            <person name="Ma J."/>
        </authorList>
    </citation>
    <scope>NUCLEOTIDE SEQUENCE [LARGE SCALE GENOMIC DNA]</scope>
    <source>
        <strain evidence="3">CCM 2767</strain>
    </source>
</reference>
<comment type="caution">
    <text evidence="2">The sequence shown here is derived from an EMBL/GenBank/DDBJ whole genome shotgun (WGS) entry which is preliminary data.</text>
</comment>
<dbReference type="Gene3D" id="1.10.486.10">
    <property type="entry name" value="PCRA, domain 4"/>
    <property type="match status" value="1"/>
</dbReference>
<proteinExistence type="predicted"/>
<protein>
    <recommendedName>
        <fullName evidence="1">PD-(D/E)XK endonuclease-like domain-containing protein</fullName>
    </recommendedName>
</protein>
<sequence>MPPEVVALPPSAAFWDEVAQALLVRAQPDYRMAASVDLSSVRVMVSTFEHIQLLRQALTRALDRAFIPPTIMTLGAAIGMLPPASGIFATASSERLMTLYASLRQHAWLKKLFTARRNTDLLPLAETLLALSDELTQALLPSLHVRPDAADARWQAALEQLSPSARHMVSDEAQLVQTIWKSQLDGNDAIVLRFVRMLAFADQATQPLFWISPVAPDPMEQAFLDAWAGRQAVTIFTLSWDAEGLAEAYCRAWSEVLDIPVLAESRPIGTPQGVSLFPAQSMEAEAQGGAQVIVDWLQQGKQQIAIVAQDRVVARRIRALLDRAQIQVADETGWKLSTTRAAAAIAAWLELIAASAETMALLDFLKSPFVMASAPGKADVLMKIELVLRRANVLSGWEAANKALADQPEARELIASLAQQAAQFSKPRTLCAWLGAMHAMLDALDMRTALQADEAGAQVLTMFSEIERDCVRVEQPFSFAEWRAFLNLQLESTAFVARNHDRRVIMLPLNGARLRTFDAVLVVGADGEHLPSRPVETLFFANSVRAELGLPTREQRQRQQLRDVIELLSSNDTVLLSWQMHKNGEPNPASPWIERLKLTLQQAGQASLPIHDVTPAKRHLEVMPVTMPRPAAPTLVPRRLSASGYNSLVACPYQFFATRMLGLSGIDELSDMPEKRDYGDWLHQILLQFHETLRDRTIPLADRPALLEAISNRVFAQELDRSAAALGYYARWQKNMSAYLAWVEKHEADGWTFSVGEERLERVLRWHDGEVLLHGRVDRIDHNADGQRMVLDYKSTGQSNLKNRLKLGEDQQLPFYGLLSHDSLASAAYVPLEADKNGIALVETAELDQWQQVLSSHITDNMQAIANGAPLPATGPESVCQYCDVRGLCRKGAW</sequence>
<dbReference type="InterPro" id="IPR027417">
    <property type="entry name" value="P-loop_NTPase"/>
</dbReference>
<evidence type="ECO:0000313" key="2">
    <source>
        <dbReference type="EMBL" id="GGI20504.1"/>
    </source>
</evidence>
<organism evidence="2 3">
    <name type="scientific">Oxalicibacterium faecigallinarum</name>
    <dbReference type="NCBI Taxonomy" id="573741"/>
    <lineage>
        <taxon>Bacteria</taxon>
        <taxon>Pseudomonadati</taxon>
        <taxon>Pseudomonadota</taxon>
        <taxon>Betaproteobacteria</taxon>
        <taxon>Burkholderiales</taxon>
        <taxon>Oxalobacteraceae</taxon>
        <taxon>Oxalicibacterium</taxon>
    </lineage>
</organism>
<feature type="domain" description="PD-(D/E)XK endonuclease-like" evidence="1">
    <location>
        <begin position="639"/>
        <end position="890"/>
    </location>
</feature>
<keyword evidence="3" id="KW-1185">Reference proteome</keyword>
<dbReference type="Gene3D" id="3.90.320.10">
    <property type="match status" value="1"/>
</dbReference>
<dbReference type="InterPro" id="IPR011604">
    <property type="entry name" value="PDDEXK-like_dom_sf"/>
</dbReference>
<dbReference type="Proteomes" id="UP000642180">
    <property type="component" value="Unassembled WGS sequence"/>
</dbReference>
<dbReference type="InterPro" id="IPR038726">
    <property type="entry name" value="PDDEXK_AddAB-type"/>
</dbReference>
<name>A0A8J3F748_9BURK</name>
<evidence type="ECO:0000313" key="3">
    <source>
        <dbReference type="Proteomes" id="UP000642180"/>
    </source>
</evidence>
<dbReference type="Gene3D" id="3.40.50.300">
    <property type="entry name" value="P-loop containing nucleotide triphosphate hydrolases"/>
    <property type="match status" value="1"/>
</dbReference>
<dbReference type="AlphaFoldDB" id="A0A8J3F748"/>
<accession>A0A8J3F748</accession>
<evidence type="ECO:0000259" key="1">
    <source>
        <dbReference type="Pfam" id="PF12705"/>
    </source>
</evidence>
<dbReference type="EMBL" id="BMDI01000002">
    <property type="protein sequence ID" value="GGI20504.1"/>
    <property type="molecule type" value="Genomic_DNA"/>
</dbReference>